<proteinExistence type="predicted"/>
<keyword evidence="2" id="KW-1185">Reference proteome</keyword>
<comment type="caution">
    <text evidence="1">The sequence shown here is derived from an EMBL/GenBank/DDBJ whole genome shotgun (WGS) entry which is preliminary data.</text>
</comment>
<dbReference type="AlphaFoldDB" id="A0A6C2CNF8"/>
<gene>
    <name evidence="1" type="ORF">ETQ85_14725</name>
</gene>
<protein>
    <submittedName>
        <fullName evidence="1">Uncharacterized protein</fullName>
    </submittedName>
</protein>
<evidence type="ECO:0000313" key="2">
    <source>
        <dbReference type="Proteomes" id="UP000389128"/>
    </source>
</evidence>
<name>A0A6C2CNF8_9RHOO</name>
<organism evidence="1 2">
    <name type="scientific">Zoogloea oleivorans</name>
    <dbReference type="NCBI Taxonomy" id="1552750"/>
    <lineage>
        <taxon>Bacteria</taxon>
        <taxon>Pseudomonadati</taxon>
        <taxon>Pseudomonadota</taxon>
        <taxon>Betaproteobacteria</taxon>
        <taxon>Rhodocyclales</taxon>
        <taxon>Zoogloeaceae</taxon>
        <taxon>Zoogloea</taxon>
    </lineage>
</organism>
<dbReference type="OrthoDB" id="7067149at2"/>
<evidence type="ECO:0000313" key="1">
    <source>
        <dbReference type="EMBL" id="TYC55266.1"/>
    </source>
</evidence>
<dbReference type="Proteomes" id="UP000389128">
    <property type="component" value="Unassembled WGS sequence"/>
</dbReference>
<accession>A0A6C2CNF8</accession>
<dbReference type="EMBL" id="SDKK01000013">
    <property type="protein sequence ID" value="TYC55266.1"/>
    <property type="molecule type" value="Genomic_DNA"/>
</dbReference>
<reference evidence="1 2" key="1">
    <citation type="submission" date="2019-01" db="EMBL/GenBank/DDBJ databases">
        <title>Zoogloea oleivorans genome sequencing and assembly.</title>
        <authorList>
            <person name="Tancsics A."/>
            <person name="Farkas M."/>
            <person name="Kriszt B."/>
            <person name="Maroti G."/>
            <person name="Horvath B."/>
        </authorList>
    </citation>
    <scope>NUCLEOTIDE SEQUENCE [LARGE SCALE GENOMIC DNA]</scope>
    <source>
        <strain evidence="1 2">Buc</strain>
    </source>
</reference>
<sequence>MEVLGGILAIIVIIFFLKAIGRGGSQTFDDPKPMTDQHLLSAIAGQADWLEKMSRSPIETQQSASIVELARKRRGYIAQLCLEACARADRDDGRPMYLGATRSTNAFTEAADYAKELAAKGVSGENAAVRAVKEKMFIPSGVIYSSHWES</sequence>
<dbReference type="RefSeq" id="WP_148579833.1">
    <property type="nucleotide sequence ID" value="NZ_SDKK01000013.1"/>
</dbReference>